<dbReference type="InterPro" id="IPR000387">
    <property type="entry name" value="Tyr_Pase_dom"/>
</dbReference>
<dbReference type="InterPro" id="IPR050561">
    <property type="entry name" value="PTP"/>
</dbReference>
<gene>
    <name evidence="2" type="ORF">S01H4_13151</name>
</gene>
<dbReference type="PROSITE" id="PS00383">
    <property type="entry name" value="TYR_PHOSPHATASE_1"/>
    <property type="match status" value="1"/>
</dbReference>
<dbReference type="InterPro" id="IPR016130">
    <property type="entry name" value="Tyr_Pase_AS"/>
</dbReference>
<reference evidence="2" key="1">
    <citation type="journal article" date="2014" name="Front. Microbiol.">
        <title>High frequency of phylogenetically diverse reductive dehalogenase-homologous genes in deep subseafloor sedimentary metagenomes.</title>
        <authorList>
            <person name="Kawai M."/>
            <person name="Futagami T."/>
            <person name="Toyoda A."/>
            <person name="Takaki Y."/>
            <person name="Nishi S."/>
            <person name="Hori S."/>
            <person name="Arai W."/>
            <person name="Tsubouchi T."/>
            <person name="Morono Y."/>
            <person name="Uchiyama I."/>
            <person name="Ito T."/>
            <person name="Fujiyama A."/>
            <person name="Inagaki F."/>
            <person name="Takami H."/>
        </authorList>
    </citation>
    <scope>NUCLEOTIDE SEQUENCE</scope>
    <source>
        <strain evidence="2">Expedition CK06-06</strain>
    </source>
</reference>
<dbReference type="AlphaFoldDB" id="X1A1H8"/>
<comment type="caution">
    <text evidence="2">The sequence shown here is derived from an EMBL/GenBank/DDBJ whole genome shotgun (WGS) entry which is preliminary data.</text>
</comment>
<dbReference type="SUPFAM" id="SSF52799">
    <property type="entry name" value="(Phosphotyrosine protein) phosphatases II"/>
    <property type="match status" value="1"/>
</dbReference>
<accession>X1A1H8</accession>
<protein>
    <recommendedName>
        <fullName evidence="1">Tyrosine specific protein phosphatases domain-containing protein</fullName>
    </recommendedName>
</protein>
<organism evidence="2">
    <name type="scientific">marine sediment metagenome</name>
    <dbReference type="NCBI Taxonomy" id="412755"/>
    <lineage>
        <taxon>unclassified sequences</taxon>
        <taxon>metagenomes</taxon>
        <taxon>ecological metagenomes</taxon>
    </lineage>
</organism>
<evidence type="ECO:0000259" key="1">
    <source>
        <dbReference type="PROSITE" id="PS50056"/>
    </source>
</evidence>
<dbReference type="Pfam" id="PF22785">
    <property type="entry name" value="Tc-R-P"/>
    <property type="match status" value="1"/>
</dbReference>
<dbReference type="Gene3D" id="3.90.190.10">
    <property type="entry name" value="Protein tyrosine phosphatase superfamily"/>
    <property type="match status" value="1"/>
</dbReference>
<name>X1A1H8_9ZZZZ</name>
<feature type="domain" description="Tyrosine specific protein phosphatases" evidence="1">
    <location>
        <begin position="73"/>
        <end position="103"/>
    </location>
</feature>
<evidence type="ECO:0000313" key="2">
    <source>
        <dbReference type="EMBL" id="GAG54156.1"/>
    </source>
</evidence>
<dbReference type="PROSITE" id="PS50056">
    <property type="entry name" value="TYR_PHOSPHATASE_2"/>
    <property type="match status" value="1"/>
</dbReference>
<dbReference type="PANTHER" id="PTHR23339">
    <property type="entry name" value="TYROSINE SPECIFIC PROTEIN PHOSPHATASE AND DUAL SPECIFICITY PROTEIN PHOSPHATASE"/>
    <property type="match status" value="1"/>
</dbReference>
<dbReference type="EMBL" id="BART01005803">
    <property type="protein sequence ID" value="GAG54156.1"/>
    <property type="molecule type" value="Genomic_DNA"/>
</dbReference>
<sequence>MPYKSKPFTWIIKGRIAASWWPDPPVIKKFKEEGISVVINCSEFENSKEIRNSFECYHINVPDYGLPTETQIDTFLAICDKHGLTNDSIVVHCVAGCGRTGQFFSRVGSKKWSYTQVNGPCKMDKKVQTM</sequence>
<proteinExistence type="predicted"/>
<dbReference type="InterPro" id="IPR029021">
    <property type="entry name" value="Prot-tyrosine_phosphatase-like"/>
</dbReference>